<evidence type="ECO:0000256" key="4">
    <source>
        <dbReference type="SAM" id="Phobius"/>
    </source>
</evidence>
<dbReference type="PROSITE" id="PS50885">
    <property type="entry name" value="HAMP"/>
    <property type="match status" value="1"/>
</dbReference>
<keyword evidence="3" id="KW-0175">Coiled coil</keyword>
<dbReference type="PANTHER" id="PTHR45138:SF9">
    <property type="entry name" value="DIGUANYLATE CYCLASE DGCM-RELATED"/>
    <property type="match status" value="1"/>
</dbReference>
<reference evidence="7 8" key="1">
    <citation type="submission" date="2020-08" db="EMBL/GenBank/DDBJ databases">
        <title>Bridging the membrane lipid divide: bacteria of the FCB group superphylum have the potential to synthesize archaeal ether lipids.</title>
        <authorList>
            <person name="Villanueva L."/>
            <person name="Von Meijenfeldt F.A.B."/>
            <person name="Westbye A.B."/>
            <person name="Yadav S."/>
            <person name="Hopmans E.C."/>
            <person name="Dutilh B.E."/>
            <person name="Sinninghe Damste J.S."/>
        </authorList>
    </citation>
    <scope>NUCLEOTIDE SEQUENCE [LARGE SCALE GENOMIC DNA]</scope>
    <source>
        <strain evidence="7">NIOZ-UU17</strain>
    </source>
</reference>
<organism evidence="7 8">
    <name type="scientific">Candidatus Desulfatibia vada</name>
    <dbReference type="NCBI Taxonomy" id="2841696"/>
    <lineage>
        <taxon>Bacteria</taxon>
        <taxon>Pseudomonadati</taxon>
        <taxon>Thermodesulfobacteriota</taxon>
        <taxon>Desulfobacteria</taxon>
        <taxon>Desulfobacterales</taxon>
        <taxon>Desulfobacterales incertae sedis</taxon>
        <taxon>Candidatus Desulfatibia</taxon>
    </lineage>
</organism>
<dbReference type="Proteomes" id="UP000605201">
    <property type="component" value="Unassembled WGS sequence"/>
</dbReference>
<dbReference type="Pfam" id="PF00672">
    <property type="entry name" value="HAMP"/>
    <property type="match status" value="1"/>
</dbReference>
<evidence type="ECO:0000256" key="3">
    <source>
        <dbReference type="SAM" id="Coils"/>
    </source>
</evidence>
<dbReference type="Gene3D" id="3.30.70.270">
    <property type="match status" value="1"/>
</dbReference>
<feature type="transmembrane region" description="Helical" evidence="4">
    <location>
        <begin position="305"/>
        <end position="324"/>
    </location>
</feature>
<dbReference type="GO" id="GO:0043709">
    <property type="term" value="P:cell adhesion involved in single-species biofilm formation"/>
    <property type="evidence" value="ECO:0007669"/>
    <property type="project" value="TreeGrafter"/>
</dbReference>
<dbReference type="GO" id="GO:1902201">
    <property type="term" value="P:negative regulation of bacterial-type flagellum-dependent cell motility"/>
    <property type="evidence" value="ECO:0007669"/>
    <property type="project" value="TreeGrafter"/>
</dbReference>
<dbReference type="InterPro" id="IPR050469">
    <property type="entry name" value="Diguanylate_Cyclase"/>
</dbReference>
<dbReference type="NCBIfam" id="TIGR00254">
    <property type="entry name" value="GGDEF"/>
    <property type="match status" value="1"/>
</dbReference>
<dbReference type="GO" id="GO:0007165">
    <property type="term" value="P:signal transduction"/>
    <property type="evidence" value="ECO:0007669"/>
    <property type="project" value="InterPro"/>
</dbReference>
<dbReference type="SUPFAM" id="SSF158472">
    <property type="entry name" value="HAMP domain-like"/>
    <property type="match status" value="1"/>
</dbReference>
<dbReference type="PROSITE" id="PS50887">
    <property type="entry name" value="GGDEF"/>
    <property type="match status" value="1"/>
</dbReference>
<dbReference type="AlphaFoldDB" id="A0A8J6TQF9"/>
<feature type="transmembrane region" description="Helical" evidence="4">
    <location>
        <begin position="7"/>
        <end position="26"/>
    </location>
</feature>
<dbReference type="GO" id="GO:0005886">
    <property type="term" value="C:plasma membrane"/>
    <property type="evidence" value="ECO:0007669"/>
    <property type="project" value="TreeGrafter"/>
</dbReference>
<dbReference type="FunFam" id="3.30.70.270:FF:000001">
    <property type="entry name" value="Diguanylate cyclase domain protein"/>
    <property type="match status" value="1"/>
</dbReference>
<keyword evidence="4" id="KW-0812">Transmembrane</keyword>
<dbReference type="EC" id="2.7.7.65" evidence="1"/>
<evidence type="ECO:0000259" key="5">
    <source>
        <dbReference type="PROSITE" id="PS50885"/>
    </source>
</evidence>
<proteinExistence type="predicted"/>
<dbReference type="SMART" id="SM00304">
    <property type="entry name" value="HAMP"/>
    <property type="match status" value="1"/>
</dbReference>
<sequence>MKIGLRLKIGFLAIAFLVLVSGYFGFKTVDIIEKQSSILFSAKSLFANIIGMQAALHESLESKQLDELKRIQSKYKEYSEIADIWSAALLYGTDSIKFKSKDSSKIWQKSGYRYLDINVPFDPKASAKVQRVSARFKNMHANSLQAMAIYAVELSAKIRLKEEYKKEEQNRSFIAKQLDYTTNLRLLIIQSRMAYLSKEALFQYKDKQHIDRWLKSIQNLKQNCAVFNAFTNVQLDIILKSLDEYYDIARSTSDLTLEIKQQDSEKSAKAVLVDKDIIAIGRLTEDLNIMVAMSVGQEKKRATHAFMSVSGFIVLLAFLIALFTSHSILDPISKFRDTALEISQGNLDASVKTELKDEIGQLADVFNEMVTKLNELYKNLDKQVRERTAELQKTNKDLEKEITKHMHSKQALLESEKKYKELSITDGLTKLYNSRHFFNQLESEANRASRYNRPLSLLLIDVDNFKLFNDTYGHMEGDKALVSLGEVIRKCIRNTDSAYRYGGEEFTVILLEAGAQEAVVVGERIRKTFEMETFSPRAGDRVHITVSIGAAKYNKDEKISNFVKIADKNMYLAKNQGKNRVVFS</sequence>
<dbReference type="InterPro" id="IPR029787">
    <property type="entry name" value="Nucleotide_cyclase"/>
</dbReference>
<evidence type="ECO:0000256" key="2">
    <source>
        <dbReference type="ARBA" id="ARBA00034247"/>
    </source>
</evidence>
<dbReference type="PANTHER" id="PTHR45138">
    <property type="entry name" value="REGULATORY COMPONENTS OF SENSORY TRANSDUCTION SYSTEM"/>
    <property type="match status" value="1"/>
</dbReference>
<evidence type="ECO:0000313" key="7">
    <source>
        <dbReference type="EMBL" id="MBC8432248.1"/>
    </source>
</evidence>
<keyword evidence="4" id="KW-0472">Membrane</keyword>
<dbReference type="SUPFAM" id="SSF55073">
    <property type="entry name" value="Nucleotide cyclase"/>
    <property type="match status" value="1"/>
</dbReference>
<dbReference type="InterPro" id="IPR000160">
    <property type="entry name" value="GGDEF_dom"/>
</dbReference>
<dbReference type="InterPro" id="IPR003660">
    <property type="entry name" value="HAMP_dom"/>
</dbReference>
<dbReference type="InterPro" id="IPR043128">
    <property type="entry name" value="Rev_trsase/Diguanyl_cyclase"/>
</dbReference>
<feature type="coiled-coil region" evidence="3">
    <location>
        <begin position="370"/>
        <end position="401"/>
    </location>
</feature>
<evidence type="ECO:0000259" key="6">
    <source>
        <dbReference type="PROSITE" id="PS50887"/>
    </source>
</evidence>
<comment type="catalytic activity">
    <reaction evidence="2">
        <text>2 GTP = 3',3'-c-di-GMP + 2 diphosphate</text>
        <dbReference type="Rhea" id="RHEA:24898"/>
        <dbReference type="ChEBI" id="CHEBI:33019"/>
        <dbReference type="ChEBI" id="CHEBI:37565"/>
        <dbReference type="ChEBI" id="CHEBI:58805"/>
        <dbReference type="EC" id="2.7.7.65"/>
    </reaction>
</comment>
<dbReference type="GO" id="GO:0052621">
    <property type="term" value="F:diguanylate cyclase activity"/>
    <property type="evidence" value="ECO:0007669"/>
    <property type="project" value="UniProtKB-EC"/>
</dbReference>
<comment type="caution">
    <text evidence="7">The sequence shown here is derived from an EMBL/GenBank/DDBJ whole genome shotgun (WGS) entry which is preliminary data.</text>
</comment>
<accession>A0A8J6TQF9</accession>
<dbReference type="Pfam" id="PF00990">
    <property type="entry name" value="GGDEF"/>
    <property type="match status" value="1"/>
</dbReference>
<name>A0A8J6TQF9_9BACT</name>
<evidence type="ECO:0000256" key="1">
    <source>
        <dbReference type="ARBA" id="ARBA00012528"/>
    </source>
</evidence>
<protein>
    <recommendedName>
        <fullName evidence="1">diguanylate cyclase</fullName>
        <ecNumber evidence="1">2.7.7.65</ecNumber>
    </recommendedName>
</protein>
<feature type="domain" description="GGDEF" evidence="6">
    <location>
        <begin position="453"/>
        <end position="584"/>
    </location>
</feature>
<keyword evidence="4" id="KW-1133">Transmembrane helix</keyword>
<gene>
    <name evidence="7" type="ORF">H8D96_10035</name>
</gene>
<dbReference type="CDD" id="cd06225">
    <property type="entry name" value="HAMP"/>
    <property type="match status" value="1"/>
</dbReference>
<evidence type="ECO:0000313" key="8">
    <source>
        <dbReference type="Proteomes" id="UP000605201"/>
    </source>
</evidence>
<dbReference type="EMBL" id="JACNIG010000213">
    <property type="protein sequence ID" value="MBC8432248.1"/>
    <property type="molecule type" value="Genomic_DNA"/>
</dbReference>
<dbReference type="Gene3D" id="6.10.340.10">
    <property type="match status" value="1"/>
</dbReference>
<dbReference type="CDD" id="cd01949">
    <property type="entry name" value="GGDEF"/>
    <property type="match status" value="1"/>
</dbReference>
<feature type="domain" description="HAMP" evidence="5">
    <location>
        <begin position="326"/>
        <end position="378"/>
    </location>
</feature>
<dbReference type="SMART" id="SM00267">
    <property type="entry name" value="GGDEF"/>
    <property type="match status" value="1"/>
</dbReference>